<dbReference type="EMBL" id="VTEI01000002">
    <property type="protein sequence ID" value="TYS18615.1"/>
    <property type="molecule type" value="Genomic_DNA"/>
</dbReference>
<keyword evidence="8" id="KW-0460">Magnesium</keyword>
<comment type="similarity">
    <text evidence="3">Belongs to the HAD-like hydrolase superfamily. SerB family.</text>
</comment>
<proteinExistence type="inferred from homology"/>
<dbReference type="AlphaFoldDB" id="A0A5D4NW81"/>
<dbReference type="GO" id="GO:0005737">
    <property type="term" value="C:cytoplasm"/>
    <property type="evidence" value="ECO:0007669"/>
    <property type="project" value="TreeGrafter"/>
</dbReference>
<comment type="cofactor">
    <cofactor evidence="1">
        <name>Mg(2+)</name>
        <dbReference type="ChEBI" id="CHEBI:18420"/>
    </cofactor>
</comment>
<sequence length="217" mass="25560">MKKWAFVSDFDGTISEQDFYDLVIEKYYDEGKQLYTQWKNGEMKDIEFLGEVFKNINAKEENLIDEIRKMPIDEFAMEFIKKVQQNGGDFFILSAGTDYYIKHLLENYGIQNVKIYSNKGYFENEGVHLNLDESHPHYHERYGIDKSIVIQDLQKEYETIHFIGDSEPDTHPAEHADLVFAKKALQDMLQEKDIPFVPVTTFEEVDAYLRKEGCFHN</sequence>
<dbReference type="InterPro" id="IPR006384">
    <property type="entry name" value="HAD_hydro_PyrdxlP_Pase-like"/>
</dbReference>
<dbReference type="InterPro" id="IPR050582">
    <property type="entry name" value="HAD-like_SerB"/>
</dbReference>
<evidence type="ECO:0000256" key="6">
    <source>
        <dbReference type="ARBA" id="ARBA00022723"/>
    </source>
</evidence>
<dbReference type="Pfam" id="PF06888">
    <property type="entry name" value="Put_Phosphatase"/>
    <property type="match status" value="1"/>
</dbReference>
<keyword evidence="9" id="KW-0718">Serine biosynthesis</keyword>
<dbReference type="EC" id="3.1.3.3" evidence="4"/>
<dbReference type="OrthoDB" id="9804940at2"/>
<dbReference type="InterPro" id="IPR016965">
    <property type="entry name" value="Pase_PHOSPHO-typ"/>
</dbReference>
<dbReference type="GO" id="GO:0000287">
    <property type="term" value="F:magnesium ion binding"/>
    <property type="evidence" value="ECO:0007669"/>
    <property type="project" value="TreeGrafter"/>
</dbReference>
<comment type="catalytic activity">
    <reaction evidence="10">
        <text>O-phospho-L-serine + H2O = L-serine + phosphate</text>
        <dbReference type="Rhea" id="RHEA:21208"/>
        <dbReference type="ChEBI" id="CHEBI:15377"/>
        <dbReference type="ChEBI" id="CHEBI:33384"/>
        <dbReference type="ChEBI" id="CHEBI:43474"/>
        <dbReference type="ChEBI" id="CHEBI:57524"/>
        <dbReference type="EC" id="3.1.3.3"/>
    </reaction>
</comment>
<dbReference type="GO" id="GO:0006564">
    <property type="term" value="P:L-serine biosynthetic process"/>
    <property type="evidence" value="ECO:0007669"/>
    <property type="project" value="UniProtKB-KW"/>
</dbReference>
<dbReference type="NCBIfam" id="TIGR01489">
    <property type="entry name" value="DKMTPPase-SF"/>
    <property type="match status" value="1"/>
</dbReference>
<keyword evidence="5" id="KW-0028">Amino-acid biosynthesis</keyword>
<dbReference type="InterPro" id="IPR023214">
    <property type="entry name" value="HAD_sf"/>
</dbReference>
<evidence type="ECO:0000256" key="9">
    <source>
        <dbReference type="ARBA" id="ARBA00023299"/>
    </source>
</evidence>
<dbReference type="InterPro" id="IPR036412">
    <property type="entry name" value="HAD-like_sf"/>
</dbReference>
<evidence type="ECO:0000256" key="7">
    <source>
        <dbReference type="ARBA" id="ARBA00022801"/>
    </source>
</evidence>
<evidence type="ECO:0000256" key="11">
    <source>
        <dbReference type="ARBA" id="ARBA00048523"/>
    </source>
</evidence>
<protein>
    <recommendedName>
        <fullName evidence="4">phosphoserine phosphatase</fullName>
        <ecNumber evidence="4">3.1.3.3</ecNumber>
    </recommendedName>
</protein>
<dbReference type="GO" id="GO:0036424">
    <property type="term" value="F:L-phosphoserine phosphatase activity"/>
    <property type="evidence" value="ECO:0007669"/>
    <property type="project" value="TreeGrafter"/>
</dbReference>
<evidence type="ECO:0000256" key="4">
    <source>
        <dbReference type="ARBA" id="ARBA00012640"/>
    </source>
</evidence>
<evidence type="ECO:0000313" key="12">
    <source>
        <dbReference type="EMBL" id="TYS18615.1"/>
    </source>
</evidence>
<comment type="caution">
    <text evidence="12">The sequence shown here is derived from an EMBL/GenBank/DDBJ whole genome shotgun (WGS) entry which is preliminary data.</text>
</comment>
<dbReference type="NCBIfam" id="TIGR01488">
    <property type="entry name" value="HAD-SF-IB"/>
    <property type="match status" value="1"/>
</dbReference>
<organism evidence="12 13">
    <name type="scientific">Rossellomorea vietnamensis</name>
    <dbReference type="NCBI Taxonomy" id="218284"/>
    <lineage>
        <taxon>Bacteria</taxon>
        <taxon>Bacillati</taxon>
        <taxon>Bacillota</taxon>
        <taxon>Bacilli</taxon>
        <taxon>Bacillales</taxon>
        <taxon>Bacillaceae</taxon>
        <taxon>Rossellomorea</taxon>
    </lineage>
</organism>
<evidence type="ECO:0000256" key="3">
    <source>
        <dbReference type="ARBA" id="ARBA00009184"/>
    </source>
</evidence>
<dbReference type="RefSeq" id="WP_148938293.1">
    <property type="nucleotide sequence ID" value="NZ_VTEI01000002.1"/>
</dbReference>
<evidence type="ECO:0000256" key="8">
    <source>
        <dbReference type="ARBA" id="ARBA00022842"/>
    </source>
</evidence>
<evidence type="ECO:0000256" key="1">
    <source>
        <dbReference type="ARBA" id="ARBA00001946"/>
    </source>
</evidence>
<dbReference type="Proteomes" id="UP000322267">
    <property type="component" value="Unassembled WGS sequence"/>
</dbReference>
<dbReference type="Gene3D" id="3.90.1470.20">
    <property type="match status" value="1"/>
</dbReference>
<accession>A0A5D4NW81</accession>
<name>A0A5D4NW81_9BACI</name>
<dbReference type="PANTHER" id="PTHR43344:SF2">
    <property type="entry name" value="PHOSPHOSERINE PHOSPHATASE"/>
    <property type="match status" value="1"/>
</dbReference>
<gene>
    <name evidence="12" type="ORF">FZC78_03555</name>
</gene>
<comment type="catalytic activity">
    <reaction evidence="11">
        <text>O-phospho-D-serine + H2O = D-serine + phosphate</text>
        <dbReference type="Rhea" id="RHEA:24873"/>
        <dbReference type="ChEBI" id="CHEBI:15377"/>
        <dbReference type="ChEBI" id="CHEBI:35247"/>
        <dbReference type="ChEBI" id="CHEBI:43474"/>
        <dbReference type="ChEBI" id="CHEBI:58680"/>
        <dbReference type="EC" id="3.1.3.3"/>
    </reaction>
</comment>
<evidence type="ECO:0000256" key="5">
    <source>
        <dbReference type="ARBA" id="ARBA00022605"/>
    </source>
</evidence>
<reference evidence="12 13" key="1">
    <citation type="submission" date="2019-08" db="EMBL/GenBank/DDBJ databases">
        <title>Bacillus genomes from the desert of Cuatro Cienegas, Coahuila.</title>
        <authorList>
            <person name="Olmedo-Alvarez G."/>
        </authorList>
    </citation>
    <scope>NUCLEOTIDE SEQUENCE [LARGE SCALE GENOMIC DNA]</scope>
    <source>
        <strain evidence="12 13">CH34_1T</strain>
    </source>
</reference>
<dbReference type="Gene3D" id="3.40.50.1000">
    <property type="entry name" value="HAD superfamily/HAD-like"/>
    <property type="match status" value="1"/>
</dbReference>
<evidence type="ECO:0000256" key="10">
    <source>
        <dbReference type="ARBA" id="ARBA00048138"/>
    </source>
</evidence>
<dbReference type="PANTHER" id="PTHR43344">
    <property type="entry name" value="PHOSPHOSERINE PHOSPHATASE"/>
    <property type="match status" value="1"/>
</dbReference>
<comment type="pathway">
    <text evidence="2">Amino-acid biosynthesis; L-serine biosynthesis; L-serine from 3-phospho-D-glycerate: step 3/3.</text>
</comment>
<dbReference type="SUPFAM" id="SSF56784">
    <property type="entry name" value="HAD-like"/>
    <property type="match status" value="1"/>
</dbReference>
<evidence type="ECO:0000313" key="13">
    <source>
        <dbReference type="Proteomes" id="UP000322267"/>
    </source>
</evidence>
<keyword evidence="7" id="KW-0378">Hydrolase</keyword>
<evidence type="ECO:0000256" key="2">
    <source>
        <dbReference type="ARBA" id="ARBA00005135"/>
    </source>
</evidence>
<keyword evidence="6" id="KW-0479">Metal-binding</keyword>